<dbReference type="GO" id="GO:0005615">
    <property type="term" value="C:extracellular space"/>
    <property type="evidence" value="ECO:0007669"/>
    <property type="project" value="TreeGrafter"/>
</dbReference>
<keyword evidence="1" id="KW-1015">Disulfide bond</keyword>
<feature type="domain" description="Fibrinogen C-terminal" evidence="2">
    <location>
        <begin position="372"/>
        <end position="556"/>
    </location>
</feature>
<evidence type="ECO:0000259" key="2">
    <source>
        <dbReference type="PROSITE" id="PS51406"/>
    </source>
</evidence>
<dbReference type="Proteomes" id="UP000271974">
    <property type="component" value="Unassembled WGS sequence"/>
</dbReference>
<dbReference type="InterPro" id="IPR020837">
    <property type="entry name" value="Fibrinogen_CS"/>
</dbReference>
<dbReference type="PROSITE" id="PS51406">
    <property type="entry name" value="FIBRINOGEN_C_2"/>
    <property type="match status" value="3"/>
</dbReference>
<dbReference type="PANTHER" id="PTHR19143">
    <property type="entry name" value="FIBRINOGEN/TENASCIN/ANGIOPOEITIN"/>
    <property type="match status" value="1"/>
</dbReference>
<accession>A0A433SZG2</accession>
<dbReference type="SUPFAM" id="SSF56496">
    <property type="entry name" value="Fibrinogen C-terminal domain-like"/>
    <property type="match status" value="3"/>
</dbReference>
<keyword evidence="4" id="KW-1185">Reference proteome</keyword>
<reference evidence="3 4" key="1">
    <citation type="submission" date="2019-01" db="EMBL/GenBank/DDBJ databases">
        <title>A draft genome assembly of the solar-powered sea slug Elysia chlorotica.</title>
        <authorList>
            <person name="Cai H."/>
            <person name="Li Q."/>
            <person name="Fang X."/>
            <person name="Li J."/>
            <person name="Curtis N.E."/>
            <person name="Altenburger A."/>
            <person name="Shibata T."/>
            <person name="Feng M."/>
            <person name="Maeda T."/>
            <person name="Schwartz J.A."/>
            <person name="Shigenobu S."/>
            <person name="Lundholm N."/>
            <person name="Nishiyama T."/>
            <person name="Yang H."/>
            <person name="Hasebe M."/>
            <person name="Li S."/>
            <person name="Pierce S.K."/>
            <person name="Wang J."/>
        </authorList>
    </citation>
    <scope>NUCLEOTIDE SEQUENCE [LARGE SCALE GENOMIC DNA]</scope>
    <source>
        <strain evidence="3">EC2010</strain>
        <tissue evidence="3">Whole organism of an adult</tissue>
    </source>
</reference>
<feature type="domain" description="Fibrinogen C-terminal" evidence="2">
    <location>
        <begin position="1"/>
        <end position="134"/>
    </location>
</feature>
<dbReference type="InterPro" id="IPR036056">
    <property type="entry name" value="Fibrinogen-like_C"/>
</dbReference>
<dbReference type="Gene3D" id="3.90.215.10">
    <property type="entry name" value="Gamma Fibrinogen, chain A, domain 1"/>
    <property type="match status" value="3"/>
</dbReference>
<dbReference type="InterPro" id="IPR002181">
    <property type="entry name" value="Fibrinogen_a/b/g_C_dom"/>
</dbReference>
<sequence length="556" mass="64581">VLCDIYTDDGGWIVIQRRTKGDVDFYRDWASYKTGFGTLDTDFWLGNDNIYDLTRTGKYELSVDIKYGSDWLYFEIYQNFYIASEQDNYRLHVGSYRGTAGDSLSSHNGWPFSTYDVDNDDALMNCAERYHGAWCSFSLILTKLERESLENGFVKRSATDSNAIQEHVLKKKDVEEKIIRKQMELVLHNFFVPTKCQFGVPIFLPNHITRPYPVIYKSEFPRVNKPLFCDTLTDGGGWIVIQRRSTGDVDFYEGWYTYREGFGTLDTDFWLGNDNIHYITSSGKYELRVELKYDYMYYAHYDRFFIGNEDDKYRLHVESYSGNAGDSLSPHNGWPFSTYDNGFIKRPTADSNACQEHVLKNKDVEKLVEIAVKQFVYPETCHINVSIFHPSTLPYPVVYKSEIPGVDKPLLCDIVTDGGGWIVIQRRSTGDVDFYRDWESYRAGFGTIDTDFWLGNDNIHAITSTGNYELRVDLKYGHSKFFAHYDIFSIANEQDKYKLHVESYSGFGGDSMSRHDGWPFSTYDVDNDNSTINCAEKYHGAWWYYKCFNANLNGKW</sequence>
<evidence type="ECO:0000313" key="4">
    <source>
        <dbReference type="Proteomes" id="UP000271974"/>
    </source>
</evidence>
<gene>
    <name evidence="3" type="ORF">EGW08_017557</name>
</gene>
<evidence type="ECO:0000313" key="3">
    <source>
        <dbReference type="EMBL" id="RUS74677.1"/>
    </source>
</evidence>
<dbReference type="AlphaFoldDB" id="A0A433SZG2"/>
<feature type="non-terminal residue" evidence="3">
    <location>
        <position position="1"/>
    </location>
</feature>
<dbReference type="PANTHER" id="PTHR19143:SF458">
    <property type="entry name" value="FIBRINOGEN C-TERMINAL DOMAIN-CONTAINING PROTEIN-RELATED"/>
    <property type="match status" value="1"/>
</dbReference>
<feature type="non-terminal residue" evidence="3">
    <location>
        <position position="556"/>
    </location>
</feature>
<feature type="domain" description="Fibrinogen C-terminal" evidence="2">
    <location>
        <begin position="187"/>
        <end position="354"/>
    </location>
</feature>
<protein>
    <recommendedName>
        <fullName evidence="2">Fibrinogen C-terminal domain-containing protein</fullName>
    </recommendedName>
</protein>
<evidence type="ECO:0000256" key="1">
    <source>
        <dbReference type="ARBA" id="ARBA00023157"/>
    </source>
</evidence>
<comment type="caution">
    <text evidence="3">The sequence shown here is derived from an EMBL/GenBank/DDBJ whole genome shotgun (WGS) entry which is preliminary data.</text>
</comment>
<dbReference type="OrthoDB" id="7735550at2759"/>
<dbReference type="STRING" id="188477.A0A433SZG2"/>
<name>A0A433SZG2_ELYCH</name>
<dbReference type="Gene3D" id="4.10.530.10">
    <property type="entry name" value="Gamma-fibrinogen Carboxyl Terminal Fragment, domain 2"/>
    <property type="match status" value="1"/>
</dbReference>
<dbReference type="InterPro" id="IPR014716">
    <property type="entry name" value="Fibrinogen_a/b/g_C_1"/>
</dbReference>
<proteinExistence type="predicted"/>
<dbReference type="EMBL" id="RQTK01000809">
    <property type="protein sequence ID" value="RUS74677.1"/>
    <property type="molecule type" value="Genomic_DNA"/>
</dbReference>
<dbReference type="PROSITE" id="PS00514">
    <property type="entry name" value="FIBRINOGEN_C_1"/>
    <property type="match status" value="1"/>
</dbReference>
<organism evidence="3 4">
    <name type="scientific">Elysia chlorotica</name>
    <name type="common">Eastern emerald elysia</name>
    <name type="synonym">Sea slug</name>
    <dbReference type="NCBI Taxonomy" id="188477"/>
    <lineage>
        <taxon>Eukaryota</taxon>
        <taxon>Metazoa</taxon>
        <taxon>Spiralia</taxon>
        <taxon>Lophotrochozoa</taxon>
        <taxon>Mollusca</taxon>
        <taxon>Gastropoda</taxon>
        <taxon>Heterobranchia</taxon>
        <taxon>Euthyneura</taxon>
        <taxon>Panpulmonata</taxon>
        <taxon>Sacoglossa</taxon>
        <taxon>Placobranchoidea</taxon>
        <taxon>Plakobranchidae</taxon>
        <taxon>Elysia</taxon>
    </lineage>
</organism>
<dbReference type="CDD" id="cd00087">
    <property type="entry name" value="FReD"/>
    <property type="match status" value="2"/>
</dbReference>
<dbReference type="Pfam" id="PF00147">
    <property type="entry name" value="Fibrinogen_C"/>
    <property type="match status" value="3"/>
</dbReference>
<dbReference type="SMART" id="SM00186">
    <property type="entry name" value="FBG"/>
    <property type="match status" value="3"/>
</dbReference>
<dbReference type="InterPro" id="IPR050373">
    <property type="entry name" value="Fibrinogen_C-term_domain"/>
</dbReference>